<dbReference type="OrthoDB" id="8954872at2759"/>
<dbReference type="Proteomes" id="UP001046870">
    <property type="component" value="Chromosome 24"/>
</dbReference>
<evidence type="ECO:0000313" key="2">
    <source>
        <dbReference type="EMBL" id="KAG7455298.1"/>
    </source>
</evidence>
<name>A0A9D3SWA5_MEGAT</name>
<dbReference type="InterPro" id="IPR046350">
    <property type="entry name" value="Cystatin_sf"/>
</dbReference>
<dbReference type="Pfam" id="PF00666">
    <property type="entry name" value="Cathelicidins"/>
    <property type="match status" value="1"/>
</dbReference>
<feature type="compositionally biased region" description="Basic and acidic residues" evidence="1">
    <location>
        <begin position="1"/>
        <end position="16"/>
    </location>
</feature>
<comment type="caution">
    <text evidence="2">The sequence shown here is derived from an EMBL/GenBank/DDBJ whole genome shotgun (WGS) entry which is preliminary data.</text>
</comment>
<dbReference type="Gene3D" id="3.10.450.10">
    <property type="match status" value="1"/>
</dbReference>
<feature type="region of interest" description="Disordered" evidence="1">
    <location>
        <begin position="1"/>
        <end position="20"/>
    </location>
</feature>
<proteinExistence type="predicted"/>
<dbReference type="EMBL" id="JAFDVH010000024">
    <property type="protein sequence ID" value="KAG7455298.1"/>
    <property type="molecule type" value="Genomic_DNA"/>
</dbReference>
<evidence type="ECO:0000313" key="3">
    <source>
        <dbReference type="Proteomes" id="UP001046870"/>
    </source>
</evidence>
<dbReference type="AlphaFoldDB" id="A0A9D3SWA5"/>
<dbReference type="SUPFAM" id="SSF54403">
    <property type="entry name" value="Cystatin/monellin"/>
    <property type="match status" value="1"/>
</dbReference>
<evidence type="ECO:0008006" key="4">
    <source>
        <dbReference type="Google" id="ProtNLM"/>
    </source>
</evidence>
<reference evidence="2" key="1">
    <citation type="submission" date="2021-01" db="EMBL/GenBank/DDBJ databases">
        <authorList>
            <person name="Zahm M."/>
            <person name="Roques C."/>
            <person name="Cabau C."/>
            <person name="Klopp C."/>
            <person name="Donnadieu C."/>
            <person name="Jouanno E."/>
            <person name="Lampietro C."/>
            <person name="Louis A."/>
            <person name="Herpin A."/>
            <person name="Echchiki A."/>
            <person name="Berthelot C."/>
            <person name="Parey E."/>
            <person name="Roest-Crollius H."/>
            <person name="Braasch I."/>
            <person name="Postlethwait J."/>
            <person name="Bobe J."/>
            <person name="Montfort J."/>
            <person name="Bouchez O."/>
            <person name="Begum T."/>
            <person name="Mejri S."/>
            <person name="Adams A."/>
            <person name="Chen W.-J."/>
            <person name="Guiguen Y."/>
        </authorList>
    </citation>
    <scope>NUCLEOTIDE SEQUENCE</scope>
    <source>
        <strain evidence="2">YG-15Mar2019-1</strain>
        <tissue evidence="2">Brain</tissue>
    </source>
</reference>
<keyword evidence="3" id="KW-1185">Reference proteome</keyword>
<evidence type="ECO:0000256" key="1">
    <source>
        <dbReference type="SAM" id="MobiDB-lite"/>
    </source>
</evidence>
<feature type="compositionally biased region" description="Gly residues" evidence="1">
    <location>
        <begin position="175"/>
        <end position="210"/>
    </location>
</feature>
<organism evidence="2 3">
    <name type="scientific">Megalops atlanticus</name>
    <name type="common">Tarpon</name>
    <name type="synonym">Clupea gigantea</name>
    <dbReference type="NCBI Taxonomy" id="7932"/>
    <lineage>
        <taxon>Eukaryota</taxon>
        <taxon>Metazoa</taxon>
        <taxon>Chordata</taxon>
        <taxon>Craniata</taxon>
        <taxon>Vertebrata</taxon>
        <taxon>Euteleostomi</taxon>
        <taxon>Actinopterygii</taxon>
        <taxon>Neopterygii</taxon>
        <taxon>Teleostei</taxon>
        <taxon>Elopiformes</taxon>
        <taxon>Megalopidae</taxon>
        <taxon>Megalops</taxon>
    </lineage>
</organism>
<protein>
    <recommendedName>
        <fullName evidence="4">Cathelicidin</fullName>
    </recommendedName>
</protein>
<accession>A0A9D3SWA5</accession>
<sequence>MLLLHDGKPTPAEYKDPASSTCPHSATMRALVNTLLFALCSLSASAQSEVDRSYEWLVVDVSSRYIQEAGEQHAFRPELSVLQVNTLHRESAEGTVMVRKLRFPLQETVCLHTEEREGKPCPIKKNGKSMLCDMAISGPVREGMAPVNTEITCETMAKADQLQQKIRMRRSKSGKGSGGNKGSGGKGSGGRGGGSRAGSGSSIAGGGSRGNGNTRTA</sequence>
<gene>
    <name evidence="2" type="ORF">MATL_G00254960</name>
</gene>
<feature type="region of interest" description="Disordered" evidence="1">
    <location>
        <begin position="161"/>
        <end position="217"/>
    </location>
</feature>